<dbReference type="PROSITE" id="PS51257">
    <property type="entry name" value="PROKAR_LIPOPROTEIN"/>
    <property type="match status" value="1"/>
</dbReference>
<sequence length="260" mass="28793">MSQRLLLFLSTGFSLFLTSCVVYMPMQCAAPQITDKNQGELTLSTYLNGRADVAATYSPVRHLLVRAAYSNLRDKSRDSTYYRGHQYDLAVGTYWQPGTQWLVGALGGIGQAQSTAAYSKGGFLFGYPTKYEFDARYNKVFGEAYGILQASDALSFGAAYRVTQVNFTHLTNLGSPVDLSSMTRSEPMVFMRVRLGTGPAENRPVQLQAGWGTSSTFGYNEKDPNLTYDPGVRDLKQNRGYATIGITVFPHFLFRKAPTN</sequence>
<accession>A0ABX1HM90</accession>
<protein>
    <submittedName>
        <fullName evidence="1">Uncharacterized protein</fullName>
    </submittedName>
</protein>
<reference evidence="1 2" key="1">
    <citation type="submission" date="2020-03" db="EMBL/GenBank/DDBJ databases">
        <title>Genomic Encyclopedia of Type Strains, Phase IV (KMG-V): Genome sequencing to study the core and pangenomes of soil and plant-associated prokaryotes.</title>
        <authorList>
            <person name="Whitman W."/>
        </authorList>
    </citation>
    <scope>NUCLEOTIDE SEQUENCE [LARGE SCALE GENOMIC DNA]</scope>
    <source>
        <strain evidence="1 2">1B</strain>
    </source>
</reference>
<gene>
    <name evidence="1" type="ORF">HBN54_002650</name>
</gene>
<evidence type="ECO:0000313" key="1">
    <source>
        <dbReference type="EMBL" id="NKI90051.1"/>
    </source>
</evidence>
<organism evidence="1 2">
    <name type="scientific">Hymenobacter artigasi</name>
    <dbReference type="NCBI Taxonomy" id="2719616"/>
    <lineage>
        <taxon>Bacteria</taxon>
        <taxon>Pseudomonadati</taxon>
        <taxon>Bacteroidota</taxon>
        <taxon>Cytophagia</taxon>
        <taxon>Cytophagales</taxon>
        <taxon>Hymenobacteraceae</taxon>
        <taxon>Hymenobacter</taxon>
    </lineage>
</organism>
<name>A0ABX1HM90_9BACT</name>
<comment type="caution">
    <text evidence="1">The sequence shown here is derived from an EMBL/GenBank/DDBJ whole genome shotgun (WGS) entry which is preliminary data.</text>
</comment>
<dbReference type="Proteomes" id="UP000717634">
    <property type="component" value="Unassembled WGS sequence"/>
</dbReference>
<proteinExistence type="predicted"/>
<dbReference type="RefSeq" id="WP_168673660.1">
    <property type="nucleotide sequence ID" value="NZ_JAAVTK010000007.1"/>
</dbReference>
<dbReference type="EMBL" id="JAAVTK010000007">
    <property type="protein sequence ID" value="NKI90051.1"/>
    <property type="molecule type" value="Genomic_DNA"/>
</dbReference>
<keyword evidence="2" id="KW-1185">Reference proteome</keyword>
<evidence type="ECO:0000313" key="2">
    <source>
        <dbReference type="Proteomes" id="UP000717634"/>
    </source>
</evidence>